<evidence type="ECO:0000313" key="4">
    <source>
        <dbReference type="Proteomes" id="UP000637239"/>
    </source>
</evidence>
<keyword evidence="4" id="KW-1185">Reference proteome</keyword>
<name>A0A7R7VUD1_ASPCH</name>
<reference evidence="3" key="1">
    <citation type="submission" date="2021-01" db="EMBL/GenBank/DDBJ databases">
        <authorList>
            <consortium name="Aspergillus chevalieri M1 genome sequencing consortium"/>
            <person name="Kazuki M."/>
            <person name="Futagami T."/>
        </authorList>
    </citation>
    <scope>NUCLEOTIDE SEQUENCE</scope>
    <source>
        <strain evidence="3">M1</strain>
    </source>
</reference>
<gene>
    <name evidence="3" type="ORF">ACHE_60817A</name>
</gene>
<reference evidence="3" key="2">
    <citation type="submission" date="2021-02" db="EMBL/GenBank/DDBJ databases">
        <title>Aspergillus chevalieri M1 genome sequence.</title>
        <authorList>
            <person name="Kadooka C."/>
            <person name="Mori K."/>
            <person name="Futagami T."/>
        </authorList>
    </citation>
    <scope>NUCLEOTIDE SEQUENCE</scope>
    <source>
        <strain evidence="3">M1</strain>
    </source>
</reference>
<organism evidence="3 4">
    <name type="scientific">Aspergillus chevalieri</name>
    <name type="common">Eurotium chevalieri</name>
    <dbReference type="NCBI Taxonomy" id="182096"/>
    <lineage>
        <taxon>Eukaryota</taxon>
        <taxon>Fungi</taxon>
        <taxon>Dikarya</taxon>
        <taxon>Ascomycota</taxon>
        <taxon>Pezizomycotina</taxon>
        <taxon>Eurotiomycetes</taxon>
        <taxon>Eurotiomycetidae</taxon>
        <taxon>Eurotiales</taxon>
        <taxon>Aspergillaceae</taxon>
        <taxon>Aspergillus</taxon>
        <taxon>Aspergillus subgen. Aspergillus</taxon>
    </lineage>
</organism>
<dbReference type="EMBL" id="AP024421">
    <property type="protein sequence ID" value="BCR90931.1"/>
    <property type="molecule type" value="Genomic_DNA"/>
</dbReference>
<evidence type="ECO:0000256" key="2">
    <source>
        <dbReference type="SAM" id="SignalP"/>
    </source>
</evidence>
<dbReference type="KEGG" id="ache:ACHE_60817A"/>
<dbReference type="Proteomes" id="UP000637239">
    <property type="component" value="Chromosome 6"/>
</dbReference>
<feature type="signal peptide" evidence="2">
    <location>
        <begin position="1"/>
        <end position="25"/>
    </location>
</feature>
<dbReference type="AlphaFoldDB" id="A0A7R7VUD1"/>
<feature type="region of interest" description="Disordered" evidence="1">
    <location>
        <begin position="261"/>
        <end position="296"/>
    </location>
</feature>
<feature type="compositionally biased region" description="Basic and acidic residues" evidence="1">
    <location>
        <begin position="267"/>
        <end position="296"/>
    </location>
</feature>
<protein>
    <submittedName>
        <fullName evidence="3">Uncharacterized protein</fullName>
    </submittedName>
</protein>
<sequence length="296" mass="33450">MLHHPFRLLLSIFLGLAALTQLVLSAPTKGVTEDTKVLGLKAANFESKARVLLYSSDKQTAWGRFPEYRNKADTQEIINAVKEVALAGYGYFSGTSGYFKTNLVAAMYDDQNGIFFSTIPHGKYVEELDGDIKKAREWRAKRQQLRQECKPEDKVFEESNSLKPNAPGWATAAGQKKYKPHAEDGVLYYYEKATGTRTSEVAERKETECWWLNSPKTYMSVFGLMPGEHIAKFHLACGEDNNNLSCEAMLQHFRIQQAPTAPLTRRSMGEIEARAAAKSKQHEDQDLKCKQKKDEL</sequence>
<accession>A0A7R7VUD1</accession>
<dbReference type="GeneID" id="66985289"/>
<proteinExistence type="predicted"/>
<feature type="chain" id="PRO_5031074352" evidence="2">
    <location>
        <begin position="26"/>
        <end position="296"/>
    </location>
</feature>
<keyword evidence="2" id="KW-0732">Signal</keyword>
<evidence type="ECO:0000256" key="1">
    <source>
        <dbReference type="SAM" id="MobiDB-lite"/>
    </source>
</evidence>
<dbReference type="RefSeq" id="XP_043139453.1">
    <property type="nucleotide sequence ID" value="XM_043282033.1"/>
</dbReference>
<evidence type="ECO:0000313" key="3">
    <source>
        <dbReference type="EMBL" id="BCR90931.1"/>
    </source>
</evidence>